<dbReference type="GO" id="GO:0061908">
    <property type="term" value="C:phagophore"/>
    <property type="evidence" value="ECO:0007669"/>
    <property type="project" value="TreeGrafter"/>
</dbReference>
<dbReference type="GO" id="GO:0000422">
    <property type="term" value="P:autophagy of mitochondrion"/>
    <property type="evidence" value="ECO:0007669"/>
    <property type="project" value="TreeGrafter"/>
</dbReference>
<protein>
    <recommendedName>
        <fullName evidence="4">Autophagy-related protein 2</fullName>
    </recommendedName>
</protein>
<proteinExistence type="inferred from homology"/>
<dbReference type="GO" id="GO:0034045">
    <property type="term" value="C:phagophore assembly site membrane"/>
    <property type="evidence" value="ECO:0007669"/>
    <property type="project" value="UniProtKB-SubCell"/>
</dbReference>
<evidence type="ECO:0000256" key="5">
    <source>
        <dbReference type="ARBA" id="ARBA00022448"/>
    </source>
</evidence>
<dbReference type="GO" id="GO:0005789">
    <property type="term" value="C:endoplasmic reticulum membrane"/>
    <property type="evidence" value="ECO:0007669"/>
    <property type="project" value="UniProtKB-SubCell"/>
</dbReference>
<comment type="similarity">
    <text evidence="3">Belongs to the ATG2 family.</text>
</comment>
<feature type="region of interest" description="Disordered" evidence="13">
    <location>
        <begin position="410"/>
        <end position="431"/>
    </location>
</feature>
<feature type="region of interest" description="Disordered" evidence="13">
    <location>
        <begin position="738"/>
        <end position="762"/>
    </location>
</feature>
<evidence type="ECO:0000256" key="9">
    <source>
        <dbReference type="ARBA" id="ARBA00023136"/>
    </source>
</evidence>
<evidence type="ECO:0000256" key="3">
    <source>
        <dbReference type="ARBA" id="ARBA00009714"/>
    </source>
</evidence>
<evidence type="ECO:0000256" key="11">
    <source>
        <dbReference type="ARBA" id="ARBA00024615"/>
    </source>
</evidence>
<dbReference type="GO" id="GO:0061709">
    <property type="term" value="P:reticulophagy"/>
    <property type="evidence" value="ECO:0007669"/>
    <property type="project" value="TreeGrafter"/>
</dbReference>
<evidence type="ECO:0000256" key="6">
    <source>
        <dbReference type="ARBA" id="ARBA00022824"/>
    </source>
</evidence>
<evidence type="ECO:0000256" key="2">
    <source>
        <dbReference type="ARBA" id="ARBA00004623"/>
    </source>
</evidence>
<evidence type="ECO:0000256" key="4">
    <source>
        <dbReference type="ARBA" id="ARBA00018070"/>
    </source>
</evidence>
<organism evidence="14 15">
    <name type="scientific">Rickenella mellea</name>
    <dbReference type="NCBI Taxonomy" id="50990"/>
    <lineage>
        <taxon>Eukaryota</taxon>
        <taxon>Fungi</taxon>
        <taxon>Dikarya</taxon>
        <taxon>Basidiomycota</taxon>
        <taxon>Agaricomycotina</taxon>
        <taxon>Agaricomycetes</taxon>
        <taxon>Hymenochaetales</taxon>
        <taxon>Rickenellaceae</taxon>
        <taxon>Rickenella</taxon>
    </lineage>
</organism>
<dbReference type="InterPro" id="IPR026849">
    <property type="entry name" value="ATG2"/>
</dbReference>
<evidence type="ECO:0000256" key="10">
    <source>
        <dbReference type="ARBA" id="ARBA00024479"/>
    </source>
</evidence>
<feature type="region of interest" description="Disordered" evidence="13">
    <location>
        <begin position="1416"/>
        <end position="1437"/>
    </location>
</feature>
<dbReference type="PANTHER" id="PTHR13190">
    <property type="entry name" value="AUTOPHAGY-RELATED 2, ISOFORM A"/>
    <property type="match status" value="1"/>
</dbReference>
<sequence>MNEGAAADTGWAWLQRFPFNLAVPSFSLPSLSVPKSIQSRFISFVLKRSLGHLLKPGQLDANQIDSQIENGRVEIKDLELDSNALNTYIGHLPVRLQSGSLGLVTVRIPWPNPLSASVGLSISGVRLSFVNVPGTITSKSPDLSANLTDSVASVAETFMHDVLSPTEESKLISSVASLDQSMGVPPGSMDPFLTSDRHPVPESSVDPTGISVVASLIENLLARFELDMTDFEVVLTHAEHSSFTLAVSRIHYGTESEGDTIVKGVSEKDGGPVIGVTRSARMSGIAVSMCDLTRPQSQSPISTFSSQVATPGRDSDGSDIDENTMMMMSQSIVSLPARPQTPPSPSLSTTSTMYQSALSSTGRSRTPSPPSAPSHGRIDVNPDAGDRVSGFKHDLFFSLAEPITISLTTTTTTLPHPTNSANTAGSSYPTDIDTRNQGDKWELNIDIGVVASALRPKHIRGLLELMNAISPLPQENSSGVSQSSSNFANQFECIINIRGINVLLLSAASPCDEYTNEIPPSGNTNEGKSAMDEYFMKPLIPPHLSDTYVRVHLESVSLSHSMALSQSTQQSTSCTISDISVLSFRPVALSHTVQSSPVLITDPHLPSTYFTSTSHTSSKTDKEKSLSLPSFDIPDWSTAGGRGASVKQWRTKLPHRYSTDVEIGADGGLPVSPAHNAQALPHPTPSVPKDWRMQAISLDVTQQGMGRNINIRTLPFNCFVDMTSAGAILEFIREIEPTPQTSLSDPPHPSPTRLSQPQTRPARTYIAPGDYERGKERERLERLVLEDLNLEFDYRGTGHVGSKVPRAHERKASNKERYKREEPRIQLSVSIPFFRIQLRAPPPPGFQTRSGLFVLDFHTVRVTTGHLQLSEGQPKVTRFESDQESFSKPAISSDDELTVASIGFGELVIAYLAPGETKTTGLLSAGTLGSSHLEESYRNIGARSIGHQSASITIRSNLPTPSVPQQELKNTLIVELPAVRLCLSKMQFDGMQLWADDVAQLTERILNRGSTEKADISRDPSLIGSRFFAKRTGSSSSDIGSGAGRSQAGTSRRQILVKLSVSEVFSRIVLSPPADGSELNHLDIAASHLETLVEMKSEGENETILTVSVSDLTISEGLEVDKHTILSSIVSRNLNTASPPLLKAVFHSTVVPETTAKESRIKMSLDGFVYSVSPDLQWINSFLLFAKAPPGVFESVVPSERTRVSMKIMDGAIRATLDDHPSALLTYLGNFQFHTEIIGDSNEIALQFTVPALSILLTDDVRTLVDMSENSHTGVTWWKDAGYALLGDISDFNLEVAYDSKTKDTQVAISRLILHIHLCADSIAGIASFATNMQVAFKSSEESQLDGARPRNPTAVTQAVSGSGFLLDEHAFSRQVPETGHAPDMISDDLPTNPEYLDASFGAAAGLRELDDDDLDFTSEEDASGSETPTQPFETTGTVTRYGGETIKMLYSSIGIIEHFYENLPQNLTEDNSSAPETTFSVRIQGCDIRVFLYDGYDWNRTRRTIEEHVKEVRKRLAKLRQLLENGQTYDPNVEETGTLLFNSVYVGLDQDIDDTDPMAVIAAIDEELGEDMDTASQSSWQTFKPHGPSQPNVPSKRATRRKLGRARAPSVEFCLFGLTAEFDQYRPENLDVSRTLVTIRDIEILDHIRTSTWSKFLTELRSDSRGNVRETDSNMVRMELRNLHPAPHHPEQEARLKAKILPLRLFVDQDALDFMKKFFSFKDADADPPAPPENELYFQHVEVFPVDIKLDYKPRRVDYKALRYGKTIELMNFFHFDGAEMTLRHIALKGITGWARLGDTLNDLWTPDVKANQLADVISGVAPIRSVVNVGSGVADLVLLPIAQYKKDGRIIRGVQKGTTAFVKSTAVEAIKLGARLATGTQVILEKAEHVLGGQFTDSVTAEAVQVPSTGGRTDEDQEDLEPQDLISRYADQPLNIKEGMQSAYKTLSKNIISAGQTILAVPMEVYEGSGTEGPTRAVVRAVPIAVLKPMIGASGAISKTLLGLQNTLDPGILHENEDKYKH</sequence>
<dbReference type="GO" id="GO:0043495">
    <property type="term" value="F:protein-membrane adaptor activity"/>
    <property type="evidence" value="ECO:0007669"/>
    <property type="project" value="TreeGrafter"/>
</dbReference>
<dbReference type="GO" id="GO:0000045">
    <property type="term" value="P:autophagosome assembly"/>
    <property type="evidence" value="ECO:0007669"/>
    <property type="project" value="TreeGrafter"/>
</dbReference>
<dbReference type="OrthoDB" id="18982at2759"/>
<feature type="compositionally biased region" description="Basic and acidic residues" evidence="13">
    <location>
        <begin position="376"/>
        <end position="385"/>
    </location>
</feature>
<gene>
    <name evidence="14" type="ORF">BD410DRAFT_762110</name>
</gene>
<evidence type="ECO:0000256" key="1">
    <source>
        <dbReference type="ARBA" id="ARBA00004406"/>
    </source>
</evidence>
<dbReference type="EMBL" id="ML170159">
    <property type="protein sequence ID" value="TDL27313.1"/>
    <property type="molecule type" value="Genomic_DNA"/>
</dbReference>
<dbReference type="Proteomes" id="UP000294933">
    <property type="component" value="Unassembled WGS sequence"/>
</dbReference>
<comment type="catalytic activity">
    <reaction evidence="11">
        <text>a 1,2-diacyl-sn-glycero-3-phosphoethanolamine(in) = a 1,2-diacyl-sn-glycero-3-phosphoethanolamine(out)</text>
        <dbReference type="Rhea" id="RHEA:38895"/>
        <dbReference type="ChEBI" id="CHEBI:64612"/>
    </reaction>
</comment>
<dbReference type="Pfam" id="PF13329">
    <property type="entry name" value="ATG2_CAD"/>
    <property type="match status" value="1"/>
</dbReference>
<feature type="compositionally biased region" description="Polar residues" evidence="13">
    <location>
        <begin position="419"/>
        <end position="429"/>
    </location>
</feature>
<feature type="compositionally biased region" description="Basic and acidic residues" evidence="13">
    <location>
        <begin position="806"/>
        <end position="821"/>
    </location>
</feature>
<evidence type="ECO:0000313" key="14">
    <source>
        <dbReference type="EMBL" id="TDL27313.1"/>
    </source>
</evidence>
<feature type="region of interest" description="Disordered" evidence="13">
    <location>
        <begin position="799"/>
        <end position="821"/>
    </location>
</feature>
<dbReference type="STRING" id="50990.A0A4Y7QI49"/>
<feature type="region of interest" description="Disordered" evidence="13">
    <location>
        <begin position="1575"/>
        <end position="1605"/>
    </location>
</feature>
<comment type="catalytic activity">
    <reaction evidence="12">
        <text>a 1,2-diacyl-sn-glycero-3-phosphocholine(in) = a 1,2-diacyl-sn-glycero-3-phosphocholine(out)</text>
        <dbReference type="Rhea" id="RHEA:38571"/>
        <dbReference type="ChEBI" id="CHEBI:57643"/>
    </reaction>
</comment>
<evidence type="ECO:0000256" key="7">
    <source>
        <dbReference type="ARBA" id="ARBA00023006"/>
    </source>
</evidence>
<evidence type="ECO:0000313" key="15">
    <source>
        <dbReference type="Proteomes" id="UP000294933"/>
    </source>
</evidence>
<evidence type="ECO:0000256" key="12">
    <source>
        <dbReference type="ARBA" id="ARBA00024631"/>
    </source>
</evidence>
<evidence type="ECO:0000256" key="13">
    <source>
        <dbReference type="SAM" id="MobiDB-lite"/>
    </source>
</evidence>
<keyword evidence="7" id="KW-0072">Autophagy</keyword>
<comment type="subcellular location">
    <subcellularLocation>
        <location evidence="1">Endoplasmic reticulum membrane</location>
        <topology evidence="1">Peripheral membrane protein</topology>
    </subcellularLocation>
    <subcellularLocation>
        <location evidence="2">Preautophagosomal structure membrane</location>
        <topology evidence="2">Peripheral membrane protein</topology>
    </subcellularLocation>
</comment>
<feature type="compositionally biased region" description="Polar residues" evidence="13">
    <location>
        <begin position="296"/>
        <end position="309"/>
    </location>
</feature>
<keyword evidence="6" id="KW-0256">Endoplasmic reticulum</keyword>
<feature type="compositionally biased region" description="Polar residues" evidence="13">
    <location>
        <begin position="1425"/>
        <end position="1437"/>
    </location>
</feature>
<feature type="compositionally biased region" description="Polar residues" evidence="13">
    <location>
        <begin position="752"/>
        <end position="761"/>
    </location>
</feature>
<dbReference type="PANTHER" id="PTHR13190:SF1">
    <property type="entry name" value="AUTOPHAGY-RELATED 2, ISOFORM A"/>
    <property type="match status" value="1"/>
</dbReference>
<keyword evidence="9" id="KW-0472">Membrane</keyword>
<keyword evidence="8" id="KW-0445">Lipid transport</keyword>
<reference evidence="14 15" key="1">
    <citation type="submission" date="2018-06" db="EMBL/GenBank/DDBJ databases">
        <title>A transcriptomic atlas of mushroom development highlights an independent origin of complex multicellularity.</title>
        <authorList>
            <consortium name="DOE Joint Genome Institute"/>
            <person name="Krizsan K."/>
            <person name="Almasi E."/>
            <person name="Merenyi Z."/>
            <person name="Sahu N."/>
            <person name="Viragh M."/>
            <person name="Koszo T."/>
            <person name="Mondo S."/>
            <person name="Kiss B."/>
            <person name="Balint B."/>
            <person name="Kues U."/>
            <person name="Barry K."/>
            <person name="Hegedus J.C."/>
            <person name="Henrissat B."/>
            <person name="Johnson J."/>
            <person name="Lipzen A."/>
            <person name="Ohm R."/>
            <person name="Nagy I."/>
            <person name="Pangilinan J."/>
            <person name="Yan J."/>
            <person name="Xiong Y."/>
            <person name="Grigoriev I.V."/>
            <person name="Hibbett D.S."/>
            <person name="Nagy L.G."/>
        </authorList>
    </citation>
    <scope>NUCLEOTIDE SEQUENCE [LARGE SCALE GENOMIC DNA]</scope>
    <source>
        <strain evidence="14 15">SZMC22713</strain>
    </source>
</reference>
<dbReference type="GO" id="GO:0034727">
    <property type="term" value="P:piecemeal microautophagy of the nucleus"/>
    <property type="evidence" value="ECO:0007669"/>
    <property type="project" value="TreeGrafter"/>
</dbReference>
<keyword evidence="5" id="KW-0813">Transport</keyword>
<keyword evidence="15" id="KW-1185">Reference proteome</keyword>
<dbReference type="GO" id="GO:0061723">
    <property type="term" value="P:glycophagy"/>
    <property type="evidence" value="ECO:0007669"/>
    <property type="project" value="TreeGrafter"/>
</dbReference>
<evidence type="ECO:0000256" key="8">
    <source>
        <dbReference type="ARBA" id="ARBA00023055"/>
    </source>
</evidence>
<feature type="region of interest" description="Disordered" evidence="13">
    <location>
        <begin position="334"/>
        <end position="385"/>
    </location>
</feature>
<dbReference type="GO" id="GO:0032266">
    <property type="term" value="F:phosphatidylinositol-3-phosphate binding"/>
    <property type="evidence" value="ECO:0007669"/>
    <property type="project" value="TreeGrafter"/>
</dbReference>
<name>A0A4Y7QI49_9AGAM</name>
<comment type="catalytic activity">
    <reaction evidence="10">
        <text>a 1,2-diacyl-sn-glycero-3-phospho-L-serine(in) = a 1,2-diacyl-sn-glycero-3-phospho-L-serine(out)</text>
        <dbReference type="Rhea" id="RHEA:38663"/>
        <dbReference type="ChEBI" id="CHEBI:57262"/>
    </reaction>
</comment>
<dbReference type="VEuPathDB" id="FungiDB:BD410DRAFT_762110"/>
<accession>A0A4Y7QI49</accession>
<dbReference type="GO" id="GO:0006869">
    <property type="term" value="P:lipid transport"/>
    <property type="evidence" value="ECO:0007669"/>
    <property type="project" value="UniProtKB-KW"/>
</dbReference>
<feature type="region of interest" description="Disordered" evidence="13">
    <location>
        <begin position="296"/>
        <end position="321"/>
    </location>
</feature>